<name>A0A8J2L4H8_9HEXA</name>
<proteinExistence type="predicted"/>
<dbReference type="AlphaFoldDB" id="A0A8J2L4H8"/>
<accession>A0A8J2L4H8</accession>
<organism evidence="1 2">
    <name type="scientific">Allacma fusca</name>
    <dbReference type="NCBI Taxonomy" id="39272"/>
    <lineage>
        <taxon>Eukaryota</taxon>
        <taxon>Metazoa</taxon>
        <taxon>Ecdysozoa</taxon>
        <taxon>Arthropoda</taxon>
        <taxon>Hexapoda</taxon>
        <taxon>Collembola</taxon>
        <taxon>Symphypleona</taxon>
        <taxon>Sminthuridae</taxon>
        <taxon>Allacma</taxon>
    </lineage>
</organism>
<dbReference type="Proteomes" id="UP000708208">
    <property type="component" value="Unassembled WGS sequence"/>
</dbReference>
<evidence type="ECO:0000313" key="2">
    <source>
        <dbReference type="Proteomes" id="UP000708208"/>
    </source>
</evidence>
<dbReference type="EMBL" id="CAJVCH010548250">
    <property type="protein sequence ID" value="CAG7828639.1"/>
    <property type="molecule type" value="Genomic_DNA"/>
</dbReference>
<comment type="caution">
    <text evidence="1">The sequence shown here is derived from an EMBL/GenBank/DDBJ whole genome shotgun (WGS) entry which is preliminary data.</text>
</comment>
<keyword evidence="2" id="KW-1185">Reference proteome</keyword>
<gene>
    <name evidence="1" type="ORF">AFUS01_LOCUS38550</name>
</gene>
<evidence type="ECO:0000313" key="1">
    <source>
        <dbReference type="EMBL" id="CAG7828639.1"/>
    </source>
</evidence>
<protein>
    <submittedName>
        <fullName evidence="1">Uncharacterized protein</fullName>
    </submittedName>
</protein>
<reference evidence="1" key="1">
    <citation type="submission" date="2021-06" db="EMBL/GenBank/DDBJ databases">
        <authorList>
            <person name="Hodson N. C."/>
            <person name="Mongue J. A."/>
            <person name="Jaron S. K."/>
        </authorList>
    </citation>
    <scope>NUCLEOTIDE SEQUENCE</scope>
</reference>
<sequence length="201" mass="23242">MGRPRGRKRHKFRYGPVKKLKNASRMDKKPVKTATVQVDGVWSSREFLNDALRCPLVKVEDISPLLNGRISVSLSEFEEYSRGSRNGDGQYEMDLMREEDREKERDTDNSEDSEEVTNPFPLITMFCRISENMEPGMFYLSSQEGNRLQLMRYNGFTFEPYDWNNVSSENVVKGCLEESPESTCAITNYDPLSVFPCYTEV</sequence>